<evidence type="ECO:0000313" key="2">
    <source>
        <dbReference type="EMBL" id="TXE17051.1"/>
    </source>
</evidence>
<sequence length="97" mass="11187">MYIINNEISQTTYKDLQTGKLLDLDAQEILLISLEKGALFPEHRSPRDANILVLEGSITFIINDNEYSLTKHNIFNFPKDEVHKVIAIENSKFLIIR</sequence>
<dbReference type="OrthoDB" id="1121094at2"/>
<dbReference type="EMBL" id="VOSB01000014">
    <property type="protein sequence ID" value="TXE17051.1"/>
    <property type="molecule type" value="Genomic_DNA"/>
</dbReference>
<dbReference type="SUPFAM" id="SSF51182">
    <property type="entry name" value="RmlC-like cupins"/>
    <property type="match status" value="1"/>
</dbReference>
<dbReference type="Pfam" id="PF07883">
    <property type="entry name" value="Cupin_2"/>
    <property type="match status" value="1"/>
</dbReference>
<dbReference type="STRING" id="1123037.GCA_000425305_00408"/>
<gene>
    <name evidence="2" type="ORF">ES692_10345</name>
</gene>
<dbReference type="AlphaFoldDB" id="A0A5C7B5L0"/>
<dbReference type="InterPro" id="IPR014710">
    <property type="entry name" value="RmlC-like_jellyroll"/>
</dbReference>
<comment type="caution">
    <text evidence="2">The sequence shown here is derived from an EMBL/GenBank/DDBJ whole genome shotgun (WGS) entry which is preliminary data.</text>
</comment>
<dbReference type="InterPro" id="IPR013096">
    <property type="entry name" value="Cupin_2"/>
</dbReference>
<dbReference type="InterPro" id="IPR011051">
    <property type="entry name" value="RmlC_Cupin_sf"/>
</dbReference>
<dbReference type="RefSeq" id="WP_028873330.1">
    <property type="nucleotide sequence ID" value="NZ_VOSB01000014.1"/>
</dbReference>
<protein>
    <submittedName>
        <fullName evidence="2">Cupin domain-containing protein</fullName>
    </submittedName>
</protein>
<dbReference type="Proteomes" id="UP000321938">
    <property type="component" value="Unassembled WGS sequence"/>
</dbReference>
<proteinExistence type="predicted"/>
<dbReference type="Gene3D" id="2.60.120.10">
    <property type="entry name" value="Jelly Rolls"/>
    <property type="match status" value="1"/>
</dbReference>
<feature type="domain" description="Cupin type-2" evidence="1">
    <location>
        <begin position="31"/>
        <end position="91"/>
    </location>
</feature>
<evidence type="ECO:0000313" key="3">
    <source>
        <dbReference type="Proteomes" id="UP000321938"/>
    </source>
</evidence>
<accession>A0A5C7B5L0</accession>
<keyword evidence="3" id="KW-1185">Reference proteome</keyword>
<evidence type="ECO:0000259" key="1">
    <source>
        <dbReference type="Pfam" id="PF07883"/>
    </source>
</evidence>
<organism evidence="2 3">
    <name type="scientific">Psychroserpens burtonensis</name>
    <dbReference type="NCBI Taxonomy" id="49278"/>
    <lineage>
        <taxon>Bacteria</taxon>
        <taxon>Pseudomonadati</taxon>
        <taxon>Bacteroidota</taxon>
        <taxon>Flavobacteriia</taxon>
        <taxon>Flavobacteriales</taxon>
        <taxon>Flavobacteriaceae</taxon>
        <taxon>Psychroserpens</taxon>
    </lineage>
</organism>
<name>A0A5C7B5L0_9FLAO</name>
<reference evidence="2 3" key="1">
    <citation type="submission" date="2019-08" db="EMBL/GenBank/DDBJ databases">
        <title>Genome of Psychroserpens burtonensis ACAM 167.</title>
        <authorList>
            <person name="Bowman J.P."/>
        </authorList>
    </citation>
    <scope>NUCLEOTIDE SEQUENCE [LARGE SCALE GENOMIC DNA]</scope>
    <source>
        <strain evidence="2 3">ACAM 167</strain>
    </source>
</reference>